<accession>A0A645J9L0</accession>
<dbReference type="InterPro" id="IPR008878">
    <property type="entry name" value="Transposase_IS66_Orf2"/>
</dbReference>
<gene>
    <name evidence="1" type="ORF">SDC9_207552</name>
</gene>
<reference evidence="1" key="1">
    <citation type="submission" date="2019-08" db="EMBL/GenBank/DDBJ databases">
        <authorList>
            <person name="Kucharzyk K."/>
            <person name="Murdoch R.W."/>
            <person name="Higgins S."/>
            <person name="Loffler F."/>
        </authorList>
    </citation>
    <scope>NUCLEOTIDE SEQUENCE</scope>
</reference>
<dbReference type="EMBL" id="VSSQ01134294">
    <property type="protein sequence ID" value="MPN59830.1"/>
    <property type="molecule type" value="Genomic_DNA"/>
</dbReference>
<dbReference type="PANTHER" id="PTHR36455">
    <property type="match status" value="1"/>
</dbReference>
<proteinExistence type="predicted"/>
<dbReference type="Pfam" id="PF05717">
    <property type="entry name" value="TnpB_IS66"/>
    <property type="match status" value="1"/>
</dbReference>
<sequence>MIGLPGDRPIYPYMNPTDIRLGFRRLSKLIYQHGGRPYDGAYYVFLNRPKTHVKIMFWDGDGMAIFYKYLAKGTFILPPGEGEKVCLDRRQLTLFLEGVTPLKIKPRFLRK</sequence>
<dbReference type="NCBIfam" id="NF033819">
    <property type="entry name" value="IS66_TnpB"/>
    <property type="match status" value="1"/>
</dbReference>
<dbReference type="AlphaFoldDB" id="A0A645J9L0"/>
<organism evidence="1">
    <name type="scientific">bioreactor metagenome</name>
    <dbReference type="NCBI Taxonomy" id="1076179"/>
    <lineage>
        <taxon>unclassified sequences</taxon>
        <taxon>metagenomes</taxon>
        <taxon>ecological metagenomes</taxon>
    </lineage>
</organism>
<protein>
    <recommendedName>
        <fullName evidence="2">Transposase</fullName>
    </recommendedName>
</protein>
<evidence type="ECO:0008006" key="2">
    <source>
        <dbReference type="Google" id="ProtNLM"/>
    </source>
</evidence>
<name>A0A645J9L0_9ZZZZ</name>
<comment type="caution">
    <text evidence="1">The sequence shown here is derived from an EMBL/GenBank/DDBJ whole genome shotgun (WGS) entry which is preliminary data.</text>
</comment>
<evidence type="ECO:0000313" key="1">
    <source>
        <dbReference type="EMBL" id="MPN59830.1"/>
    </source>
</evidence>
<dbReference type="PANTHER" id="PTHR36455:SF1">
    <property type="entry name" value="BLR8292 PROTEIN"/>
    <property type="match status" value="1"/>
</dbReference>